<dbReference type="InterPro" id="IPR035940">
    <property type="entry name" value="CAP_sf"/>
</dbReference>
<protein>
    <submittedName>
        <fullName evidence="4">Leucine-rich repeat protein</fullName>
    </submittedName>
</protein>
<dbReference type="EMBL" id="JAOQJL010000063">
    <property type="protein sequence ID" value="MCU6767253.1"/>
    <property type="molecule type" value="Genomic_DNA"/>
</dbReference>
<dbReference type="SUPFAM" id="SSF55797">
    <property type="entry name" value="PR-1-like"/>
    <property type="match status" value="1"/>
</dbReference>
<dbReference type="CDD" id="cd05379">
    <property type="entry name" value="CAP_bacterial"/>
    <property type="match status" value="1"/>
</dbReference>
<dbReference type="PANTHER" id="PTHR45661:SF3">
    <property type="entry name" value="IG-LIKE DOMAIN-CONTAINING PROTEIN"/>
    <property type="match status" value="1"/>
</dbReference>
<organism evidence="4 5">
    <name type="scientific">Blautia ammoniilytica</name>
    <dbReference type="NCBI Taxonomy" id="2981782"/>
    <lineage>
        <taxon>Bacteria</taxon>
        <taxon>Bacillati</taxon>
        <taxon>Bacillota</taxon>
        <taxon>Clostridia</taxon>
        <taxon>Lachnospirales</taxon>
        <taxon>Lachnospiraceae</taxon>
        <taxon>Blautia</taxon>
    </lineage>
</organism>
<dbReference type="RefSeq" id="WP_158422902.1">
    <property type="nucleotide sequence ID" value="NZ_JAOQJL010000063.1"/>
</dbReference>
<sequence>MKKKLLAGVLTLILAVQPAALCGAEEFTAEEALNVQENSQENVQQGMESVGELSQDEVAQSDNTENSDNEIEDVQDEAVSAEDASEDQVQDVTDDSFEVTEEEFTDQADTDVFSAGDSGETKTYTLTGTITAQLSQGVMTITGSGEMPDYEDDTQQPWYSEETKIKKLVISDGITKVGNSNFWCCAIEEISFPETLTVIGRNAFYSCYRLKTINLPESLVTIEDGAFCACEGASGVRMGKNVKSIGNAAFLGVDVKQITLPASLESINTQSFNNTTLEEYILDAGNPYYKVIDGVLFSADGKKLLSVPVGKNTDTYQIPDGVEIIGDSSFVGVKNIKQVSIPASVTTVESWVFQDSSLESLVIPDTVTQIGYGIAKGSKSLRTAVIGNGITELPYKTFEECTSLVSISLGNNIKVIDSRACLDCTSLISISLPEGLETINGNSFYGCTALRQINIPSTVKTIESRAFAECSPELVVNLPSGLVQTDDGSYRRTSNLSFTGTYKYSRAYEILNFTNQERAKVGAAPLTMDPDLLAAAMKRASECSVKYDHTRPTGSAWNTASTVVTAWGENILSATSYLDAAGDVQMWMNSEMHKWNILNTDYTSIGVGCFEQNEHFYCVQLFGKTTPGSFAAPADYTTKVTIPVITEDYTIKKLVWYDQTITAWTQTVSVGDTQKMAPVIAESNESRTVTELDPEDFQWSSSNPAVASVDAQGNVRGISAGRAQITAITNMMGGFTVTAPVRIKVGEVNFWDTIDGDGDNPFGNNDKNNENNSNNNNINSGSNSSSSSKIKLNRSSMTLYKGKNAVLKASGAKGKITWKSSNSRVAAVNQKGKVTAKKKGTAVITASLSNGKKAVCKVRVKEIPAKRIKLNVKDLRAYKGYKFTVKTTLTPKKATDTITWKSSNPKVASVTSKGVIRMKKNGKATITARTKSGKKATVKVTVWSKKKVYKKYR</sequence>
<dbReference type="InterPro" id="IPR026906">
    <property type="entry name" value="LRR_5"/>
</dbReference>
<feature type="compositionally biased region" description="Low complexity" evidence="1">
    <location>
        <begin position="35"/>
        <end position="45"/>
    </location>
</feature>
<dbReference type="Pfam" id="PF13306">
    <property type="entry name" value="LRR_5"/>
    <property type="match status" value="2"/>
</dbReference>
<dbReference type="Proteomes" id="UP001652409">
    <property type="component" value="Unassembled WGS sequence"/>
</dbReference>
<dbReference type="SMART" id="SM00635">
    <property type="entry name" value="BID_2"/>
    <property type="match status" value="3"/>
</dbReference>
<feature type="region of interest" description="Disordered" evidence="1">
    <location>
        <begin position="35"/>
        <end position="95"/>
    </location>
</feature>
<dbReference type="InterPro" id="IPR014044">
    <property type="entry name" value="CAP_dom"/>
</dbReference>
<dbReference type="SUPFAM" id="SSF52058">
    <property type="entry name" value="L domain-like"/>
    <property type="match status" value="2"/>
</dbReference>
<proteinExistence type="predicted"/>
<comment type="caution">
    <text evidence="4">The sequence shown here is derived from an EMBL/GenBank/DDBJ whole genome shotgun (WGS) entry which is preliminary data.</text>
</comment>
<evidence type="ECO:0000313" key="5">
    <source>
        <dbReference type="Proteomes" id="UP001652409"/>
    </source>
</evidence>
<dbReference type="Gene3D" id="3.40.33.10">
    <property type="entry name" value="CAP"/>
    <property type="match status" value="1"/>
</dbReference>
<dbReference type="Gene3D" id="2.60.40.1080">
    <property type="match status" value="3"/>
</dbReference>
<accession>A0ABT2TYD4</accession>
<reference evidence="4 5" key="1">
    <citation type="journal article" date="2021" name="ISME Commun">
        <title>Automated analysis of genomic sequences facilitates high-throughput and comprehensive description of bacteria.</title>
        <authorList>
            <person name="Hitch T.C.A."/>
        </authorList>
    </citation>
    <scope>NUCLEOTIDE SEQUENCE [LARGE SCALE GENOMIC DNA]</scope>
    <source>
        <strain evidence="4 5">Sanger_23</strain>
    </source>
</reference>
<feature type="chain" id="PRO_5045052716" evidence="2">
    <location>
        <begin position="22"/>
        <end position="953"/>
    </location>
</feature>
<dbReference type="SUPFAM" id="SSF49373">
    <property type="entry name" value="Invasin/intimin cell-adhesion fragments"/>
    <property type="match status" value="3"/>
</dbReference>
<feature type="domain" description="BIG2" evidence="3">
    <location>
        <begin position="864"/>
        <end position="940"/>
    </location>
</feature>
<keyword evidence="5" id="KW-1185">Reference proteome</keyword>
<feature type="region of interest" description="Disordered" evidence="1">
    <location>
        <begin position="759"/>
        <end position="790"/>
    </location>
</feature>
<name>A0ABT2TYD4_9FIRM</name>
<feature type="domain" description="BIG2" evidence="3">
    <location>
        <begin position="655"/>
        <end position="739"/>
    </location>
</feature>
<dbReference type="Pfam" id="PF00188">
    <property type="entry name" value="CAP"/>
    <property type="match status" value="1"/>
</dbReference>
<dbReference type="InterPro" id="IPR032675">
    <property type="entry name" value="LRR_dom_sf"/>
</dbReference>
<evidence type="ECO:0000256" key="1">
    <source>
        <dbReference type="SAM" id="MobiDB-lite"/>
    </source>
</evidence>
<dbReference type="Pfam" id="PF02368">
    <property type="entry name" value="Big_2"/>
    <property type="match status" value="3"/>
</dbReference>
<feature type="domain" description="BIG2" evidence="3">
    <location>
        <begin position="786"/>
        <end position="857"/>
    </location>
</feature>
<dbReference type="InterPro" id="IPR003343">
    <property type="entry name" value="Big_2"/>
</dbReference>
<dbReference type="InterPro" id="IPR053139">
    <property type="entry name" value="Surface_bspA-like"/>
</dbReference>
<keyword evidence="2" id="KW-0732">Signal</keyword>
<dbReference type="PANTHER" id="PTHR45661">
    <property type="entry name" value="SURFACE ANTIGEN"/>
    <property type="match status" value="1"/>
</dbReference>
<dbReference type="InterPro" id="IPR008964">
    <property type="entry name" value="Invasin/intimin_cell_adhesion"/>
</dbReference>
<feature type="signal peptide" evidence="2">
    <location>
        <begin position="1"/>
        <end position="21"/>
    </location>
</feature>
<evidence type="ECO:0000256" key="2">
    <source>
        <dbReference type="SAM" id="SignalP"/>
    </source>
</evidence>
<gene>
    <name evidence="4" type="ORF">OCV61_17970</name>
</gene>
<feature type="compositionally biased region" description="Acidic residues" evidence="1">
    <location>
        <begin position="65"/>
        <end position="95"/>
    </location>
</feature>
<evidence type="ECO:0000259" key="3">
    <source>
        <dbReference type="SMART" id="SM00635"/>
    </source>
</evidence>
<dbReference type="Gene3D" id="3.80.10.10">
    <property type="entry name" value="Ribonuclease Inhibitor"/>
    <property type="match status" value="1"/>
</dbReference>
<evidence type="ECO:0000313" key="4">
    <source>
        <dbReference type="EMBL" id="MCU6767253.1"/>
    </source>
</evidence>